<gene>
    <name evidence="2" type="ORF">GCM10022226_18990</name>
</gene>
<proteinExistence type="predicted"/>
<name>A0ABP7HMN7_9ACTN</name>
<keyword evidence="3" id="KW-1185">Reference proteome</keyword>
<evidence type="ECO:0000313" key="2">
    <source>
        <dbReference type="EMBL" id="GAA3799701.1"/>
    </source>
</evidence>
<evidence type="ECO:0000313" key="3">
    <source>
        <dbReference type="Proteomes" id="UP001500888"/>
    </source>
</evidence>
<comment type="caution">
    <text evidence="2">The sequence shown here is derived from an EMBL/GenBank/DDBJ whole genome shotgun (WGS) entry which is preliminary data.</text>
</comment>
<feature type="region of interest" description="Disordered" evidence="1">
    <location>
        <begin position="26"/>
        <end position="91"/>
    </location>
</feature>
<accession>A0ABP7HMN7</accession>
<reference evidence="3" key="1">
    <citation type="journal article" date="2019" name="Int. J. Syst. Evol. Microbiol.">
        <title>The Global Catalogue of Microorganisms (GCM) 10K type strain sequencing project: providing services to taxonomists for standard genome sequencing and annotation.</title>
        <authorList>
            <consortium name="The Broad Institute Genomics Platform"/>
            <consortium name="The Broad Institute Genome Sequencing Center for Infectious Disease"/>
            <person name="Wu L."/>
            <person name="Ma J."/>
        </authorList>
    </citation>
    <scope>NUCLEOTIDE SEQUENCE [LARGE SCALE GENOMIC DNA]</scope>
    <source>
        <strain evidence="3">JCM 16908</strain>
    </source>
</reference>
<evidence type="ECO:0000256" key="1">
    <source>
        <dbReference type="SAM" id="MobiDB-lite"/>
    </source>
</evidence>
<dbReference type="Proteomes" id="UP001500888">
    <property type="component" value="Unassembled WGS sequence"/>
</dbReference>
<sequence length="91" mass="9829">MTEIDEDLSRRPQAWLESLAGRACLEPWAGRTRPPVPDEWRPATAPAGSSDGRTGACGMKRRCAAAGGRASVRARSDQGLATDPREEVPKR</sequence>
<dbReference type="EMBL" id="BAAAZR010000002">
    <property type="protein sequence ID" value="GAA3799701.1"/>
    <property type="molecule type" value="Genomic_DNA"/>
</dbReference>
<feature type="compositionally biased region" description="Low complexity" evidence="1">
    <location>
        <begin position="64"/>
        <end position="73"/>
    </location>
</feature>
<organism evidence="2 3">
    <name type="scientific">Sphaerisporangium flaviroseum</name>
    <dbReference type="NCBI Taxonomy" id="509199"/>
    <lineage>
        <taxon>Bacteria</taxon>
        <taxon>Bacillati</taxon>
        <taxon>Actinomycetota</taxon>
        <taxon>Actinomycetes</taxon>
        <taxon>Streptosporangiales</taxon>
        <taxon>Streptosporangiaceae</taxon>
        <taxon>Sphaerisporangium</taxon>
    </lineage>
</organism>
<protein>
    <submittedName>
        <fullName evidence="2">Uncharacterized protein</fullName>
    </submittedName>
</protein>